<keyword evidence="3" id="KW-1185">Reference proteome</keyword>
<gene>
    <name evidence="2" type="ORF">IFR04_004670</name>
</gene>
<organism evidence="2 3">
    <name type="scientific">Cadophora malorum</name>
    <dbReference type="NCBI Taxonomy" id="108018"/>
    <lineage>
        <taxon>Eukaryota</taxon>
        <taxon>Fungi</taxon>
        <taxon>Dikarya</taxon>
        <taxon>Ascomycota</taxon>
        <taxon>Pezizomycotina</taxon>
        <taxon>Leotiomycetes</taxon>
        <taxon>Helotiales</taxon>
        <taxon>Ploettnerulaceae</taxon>
        <taxon>Cadophora</taxon>
    </lineage>
</organism>
<protein>
    <submittedName>
        <fullName evidence="2">Uncharacterized protein</fullName>
    </submittedName>
</protein>
<feature type="region of interest" description="Disordered" evidence="1">
    <location>
        <begin position="295"/>
        <end position="323"/>
    </location>
</feature>
<feature type="compositionally biased region" description="Polar residues" evidence="1">
    <location>
        <begin position="164"/>
        <end position="184"/>
    </location>
</feature>
<proteinExistence type="predicted"/>
<sequence length="371" mass="39958">MHGELVFFQAQPAMSLHHMILGLENKQINHMVVPGLDVQASSAPQTVILQPKPYIDHRLSYAFGPNAYQAPPLQSQASLADGPSSGLQLGNHLQASIVSGSGQQSNGCPIAARNKSDVPFYGQAAFTALTPGSTSVTGNNSFPRISTTSQSLDTNLYHQDEQRPVSSASLPLSPGSHTDSSKAANHTRILRQTHKYHPRYQKSMNTTSIHDGNRASTNALSPFVYDESSMITPGHQSAIDSGYQSRQPRYTSFLSNNVGLDSGFIFGLGPQPVTFDPCVRPAASFPGSGVCPLPTGPTSASQGSAQQHPFNGNMGVESDTVSNGRSPFYKNRRARMSWHSHQMTGRSSCGRSSEDTQKFDEVCSTILLFTF</sequence>
<name>A0A8H7WC93_9HELO</name>
<dbReference type="AlphaFoldDB" id="A0A8H7WC93"/>
<feature type="region of interest" description="Disordered" evidence="1">
    <location>
        <begin position="160"/>
        <end position="187"/>
    </location>
</feature>
<comment type="caution">
    <text evidence="2">The sequence shown here is derived from an EMBL/GenBank/DDBJ whole genome shotgun (WGS) entry which is preliminary data.</text>
</comment>
<evidence type="ECO:0000256" key="1">
    <source>
        <dbReference type="SAM" id="MobiDB-lite"/>
    </source>
</evidence>
<dbReference type="Proteomes" id="UP000664132">
    <property type="component" value="Unassembled WGS sequence"/>
</dbReference>
<feature type="compositionally biased region" description="Polar residues" evidence="1">
    <location>
        <begin position="296"/>
        <end position="310"/>
    </location>
</feature>
<dbReference type="EMBL" id="JAFJYH010000053">
    <property type="protein sequence ID" value="KAG4422164.1"/>
    <property type="molecule type" value="Genomic_DNA"/>
</dbReference>
<evidence type="ECO:0000313" key="3">
    <source>
        <dbReference type="Proteomes" id="UP000664132"/>
    </source>
</evidence>
<reference evidence="2" key="1">
    <citation type="submission" date="2021-02" db="EMBL/GenBank/DDBJ databases">
        <title>Genome sequence Cadophora malorum strain M34.</title>
        <authorList>
            <person name="Stefanovic E."/>
            <person name="Vu D."/>
            <person name="Scully C."/>
            <person name="Dijksterhuis J."/>
            <person name="Roader J."/>
            <person name="Houbraken J."/>
        </authorList>
    </citation>
    <scope>NUCLEOTIDE SEQUENCE</scope>
    <source>
        <strain evidence="2">M34</strain>
    </source>
</reference>
<evidence type="ECO:0000313" key="2">
    <source>
        <dbReference type="EMBL" id="KAG4422164.1"/>
    </source>
</evidence>
<accession>A0A8H7WC93</accession>